<sequence>MIIASIDIAQYDCPIVRITEDIDNIKVVVLAANNSLIKEGVEKIYIKMSSDDTNMLFNAIKKINAYGMVKNLNVLGRTEKEAKLLMYIKKTRAMEATVDLDAMPLAPWVASNGYKKWILGFHNKKLLNDYLSIVKEQDIIKNILVKEVPEELIAKISLGYIPITSFIEKTNTLTDRQIDVLELSVSKGYYDWPRKSNTIELSKELGISRVAVTKLLRKAEGTILKESISLVKQLRKLEKKDKKEVML</sequence>
<dbReference type="AlphaFoldDB" id="A0A7C1HWY1"/>
<evidence type="ECO:0000313" key="3">
    <source>
        <dbReference type="EMBL" id="HDS10826.1"/>
    </source>
</evidence>
<gene>
    <name evidence="3" type="ORF">ENO04_04345</name>
</gene>
<reference evidence="3" key="1">
    <citation type="journal article" date="2020" name="mSystems">
        <title>Genome- and Community-Level Interaction Insights into Carbon Utilization and Element Cycling Functions of Hydrothermarchaeota in Hydrothermal Sediment.</title>
        <authorList>
            <person name="Zhou Z."/>
            <person name="Liu Y."/>
            <person name="Xu W."/>
            <person name="Pan J."/>
            <person name="Luo Z.H."/>
            <person name="Li M."/>
        </authorList>
    </citation>
    <scope>NUCLEOTIDE SEQUENCE [LARGE SCALE GENOMIC DNA]</scope>
    <source>
        <strain evidence="3">SpSt-123</strain>
    </source>
</reference>
<dbReference type="InterPro" id="IPR056486">
    <property type="entry name" value="HVO_2525_N"/>
</dbReference>
<evidence type="ECO:0000259" key="1">
    <source>
        <dbReference type="Pfam" id="PF04967"/>
    </source>
</evidence>
<organism evidence="3">
    <name type="scientific">Fervidicoccus fontis</name>
    <dbReference type="NCBI Taxonomy" id="683846"/>
    <lineage>
        <taxon>Archaea</taxon>
        <taxon>Thermoproteota</taxon>
        <taxon>Thermoprotei</taxon>
        <taxon>Fervidicoccales</taxon>
        <taxon>Fervidicoccaceae</taxon>
        <taxon>Fervidicoccus</taxon>
    </lineage>
</organism>
<feature type="domain" description="HVO-2525 N-terminal" evidence="2">
    <location>
        <begin position="6"/>
        <end position="134"/>
    </location>
</feature>
<evidence type="ECO:0000259" key="2">
    <source>
        <dbReference type="Pfam" id="PF24279"/>
    </source>
</evidence>
<dbReference type="EMBL" id="DSDY01000135">
    <property type="protein sequence ID" value="HDS10826.1"/>
    <property type="molecule type" value="Genomic_DNA"/>
</dbReference>
<dbReference type="PANTHER" id="PTHR34236">
    <property type="entry name" value="DIMETHYL SULFOXIDE REDUCTASE TRANSCRIPTIONAL ACTIVATOR"/>
    <property type="match status" value="1"/>
</dbReference>
<dbReference type="InterPro" id="IPR007050">
    <property type="entry name" value="HTH_bacterioopsin"/>
</dbReference>
<dbReference type="Pfam" id="PF24279">
    <property type="entry name" value="HVO_2525_N"/>
    <property type="match status" value="1"/>
</dbReference>
<dbReference type="Pfam" id="PF04967">
    <property type="entry name" value="HTH_10"/>
    <property type="match status" value="1"/>
</dbReference>
<dbReference type="PANTHER" id="PTHR34236:SF1">
    <property type="entry name" value="DIMETHYL SULFOXIDE REDUCTASE TRANSCRIPTIONAL ACTIVATOR"/>
    <property type="match status" value="1"/>
</dbReference>
<protein>
    <submittedName>
        <fullName evidence="3">Uncharacterized protein</fullName>
    </submittedName>
</protein>
<name>A0A7C1HWY1_9CREN</name>
<accession>A0A7C1HWY1</accession>
<comment type="caution">
    <text evidence="3">The sequence shown here is derived from an EMBL/GenBank/DDBJ whole genome shotgun (WGS) entry which is preliminary data.</text>
</comment>
<proteinExistence type="predicted"/>
<feature type="domain" description="HTH bat-type" evidence="1">
    <location>
        <begin position="173"/>
        <end position="224"/>
    </location>
</feature>